<feature type="transmembrane region" description="Helical" evidence="6">
    <location>
        <begin position="97"/>
        <end position="115"/>
    </location>
</feature>
<dbReference type="PANTHER" id="PTHR34820">
    <property type="entry name" value="INNER MEMBRANE PROTEIN YEBZ"/>
    <property type="match status" value="1"/>
</dbReference>
<keyword evidence="9" id="KW-1185">Reference proteome</keyword>
<feature type="transmembrane region" description="Helical" evidence="6">
    <location>
        <begin position="55"/>
        <end position="77"/>
    </location>
</feature>
<dbReference type="Pfam" id="PF05425">
    <property type="entry name" value="CopD"/>
    <property type="match status" value="1"/>
</dbReference>
<dbReference type="RefSeq" id="WP_382423274.1">
    <property type="nucleotide sequence ID" value="NZ_JBHSCW010000010.1"/>
</dbReference>
<name>A0ABV8UNP1_9PROT</name>
<evidence type="ECO:0000256" key="6">
    <source>
        <dbReference type="SAM" id="Phobius"/>
    </source>
</evidence>
<evidence type="ECO:0000256" key="2">
    <source>
        <dbReference type="ARBA" id="ARBA00022475"/>
    </source>
</evidence>
<feature type="transmembrane region" description="Helical" evidence="6">
    <location>
        <begin position="194"/>
        <end position="213"/>
    </location>
</feature>
<dbReference type="InterPro" id="IPR032694">
    <property type="entry name" value="CopC/D"/>
</dbReference>
<evidence type="ECO:0000259" key="7">
    <source>
        <dbReference type="Pfam" id="PF05425"/>
    </source>
</evidence>
<feature type="transmembrane region" description="Helical" evidence="6">
    <location>
        <begin position="122"/>
        <end position="141"/>
    </location>
</feature>
<gene>
    <name evidence="8" type="ORF">ACFOW6_15195</name>
</gene>
<feature type="transmembrane region" description="Helical" evidence="6">
    <location>
        <begin position="20"/>
        <end position="43"/>
    </location>
</feature>
<evidence type="ECO:0000256" key="3">
    <source>
        <dbReference type="ARBA" id="ARBA00022692"/>
    </source>
</evidence>
<sequence length="296" mass="31304">MEALATLSVWQVGTIALKTAAYFTGLSASGGLVFILLFGRHLAGEDTTVICRMTARLAVAGVLASLAGFLWTAAALGSGFSSAADPLLLSIVFESRGPALMLRIVGLVLVLGMLIRARGFGLMVAALGGALVILSFTPGGHPSALDLTPWPQLLIIIHVTAVTYWLGTLLPLLVISRRRDDERLGTTAKRFGDFAVYIVAMLILAGALLLWLLSESPTAFIASNYGQLFLGKLLLFALLLGLAALNRLRLTPALFTGDTRAPQRLKASIRLEIAAVITILLVTATFTTLARPPGLN</sequence>
<organism evidence="8 9">
    <name type="scientific">Fodinicurvata halophila</name>
    <dbReference type="NCBI Taxonomy" id="1419723"/>
    <lineage>
        <taxon>Bacteria</taxon>
        <taxon>Pseudomonadati</taxon>
        <taxon>Pseudomonadota</taxon>
        <taxon>Alphaproteobacteria</taxon>
        <taxon>Rhodospirillales</taxon>
        <taxon>Rhodovibrionaceae</taxon>
        <taxon>Fodinicurvata</taxon>
    </lineage>
</organism>
<keyword evidence="5 6" id="KW-0472">Membrane</keyword>
<evidence type="ECO:0000256" key="5">
    <source>
        <dbReference type="ARBA" id="ARBA00023136"/>
    </source>
</evidence>
<evidence type="ECO:0000313" key="8">
    <source>
        <dbReference type="EMBL" id="MFC4352896.1"/>
    </source>
</evidence>
<accession>A0ABV8UNP1</accession>
<keyword evidence="2" id="KW-1003">Cell membrane</keyword>
<feature type="transmembrane region" description="Helical" evidence="6">
    <location>
        <begin position="153"/>
        <end position="174"/>
    </location>
</feature>
<reference evidence="9" key="1">
    <citation type="journal article" date="2019" name="Int. J. Syst. Evol. Microbiol.">
        <title>The Global Catalogue of Microorganisms (GCM) 10K type strain sequencing project: providing services to taxonomists for standard genome sequencing and annotation.</title>
        <authorList>
            <consortium name="The Broad Institute Genomics Platform"/>
            <consortium name="The Broad Institute Genome Sequencing Center for Infectious Disease"/>
            <person name="Wu L."/>
            <person name="Ma J."/>
        </authorList>
    </citation>
    <scope>NUCLEOTIDE SEQUENCE [LARGE SCALE GENOMIC DNA]</scope>
    <source>
        <strain evidence="9">CECT 8472</strain>
    </source>
</reference>
<dbReference type="PANTHER" id="PTHR34820:SF4">
    <property type="entry name" value="INNER MEMBRANE PROTEIN YEBZ"/>
    <property type="match status" value="1"/>
</dbReference>
<dbReference type="EMBL" id="JBHSCW010000010">
    <property type="protein sequence ID" value="MFC4352896.1"/>
    <property type="molecule type" value="Genomic_DNA"/>
</dbReference>
<feature type="transmembrane region" description="Helical" evidence="6">
    <location>
        <begin position="225"/>
        <end position="248"/>
    </location>
</feature>
<keyword evidence="4 6" id="KW-1133">Transmembrane helix</keyword>
<comment type="subcellular location">
    <subcellularLocation>
        <location evidence="1">Cell membrane</location>
        <topology evidence="1">Multi-pass membrane protein</topology>
    </subcellularLocation>
</comment>
<evidence type="ECO:0000256" key="4">
    <source>
        <dbReference type="ARBA" id="ARBA00022989"/>
    </source>
</evidence>
<evidence type="ECO:0000256" key="1">
    <source>
        <dbReference type="ARBA" id="ARBA00004651"/>
    </source>
</evidence>
<evidence type="ECO:0000313" key="9">
    <source>
        <dbReference type="Proteomes" id="UP001595799"/>
    </source>
</evidence>
<comment type="caution">
    <text evidence="8">The sequence shown here is derived from an EMBL/GenBank/DDBJ whole genome shotgun (WGS) entry which is preliminary data.</text>
</comment>
<keyword evidence="3 6" id="KW-0812">Transmembrane</keyword>
<feature type="transmembrane region" description="Helical" evidence="6">
    <location>
        <begin position="269"/>
        <end position="290"/>
    </location>
</feature>
<dbReference type="InterPro" id="IPR008457">
    <property type="entry name" value="Cu-R_CopD_dom"/>
</dbReference>
<protein>
    <submittedName>
        <fullName evidence="8">CopD family protein</fullName>
    </submittedName>
</protein>
<dbReference type="Proteomes" id="UP001595799">
    <property type="component" value="Unassembled WGS sequence"/>
</dbReference>
<proteinExistence type="predicted"/>
<feature type="domain" description="Copper resistance protein D" evidence="7">
    <location>
        <begin position="187"/>
        <end position="285"/>
    </location>
</feature>